<sequence length="273" mass="29866">MSLSFFLPTSPVASQVHVVLSQPVPEELQNGEGFGYVVAFRPSGTTTWIQTVVTSPDTPRYVFRNESILPFSPYEVKVGVYNNKGEGPFSAVATVRYWNKGQKEESSNRVKAAGNETSIKITGLRSNLAYYTAVRAYNSAGAGPFTPSQPPGNVVWNVTDSRVVLSWEEVRAMDNESEVTGYKVLYRTSRQSRVEELSTATTTAELWLQLKDDYFIEVRATTEGGDGSSSEQILIPRLASMDARGSGPSVLSIFSVSSFLATIFSLTLNSVLC</sequence>
<dbReference type="InterPro" id="IPR013783">
    <property type="entry name" value="Ig-like_fold"/>
</dbReference>
<evidence type="ECO:0000313" key="4">
    <source>
        <dbReference type="EMBL" id="RLV99629.1"/>
    </source>
</evidence>
<dbReference type="FunFam" id="2.60.40.10:FF:000035">
    <property type="entry name" value="Contactin 1"/>
    <property type="match status" value="1"/>
</dbReference>
<keyword evidence="5" id="KW-1185">Reference proteome</keyword>
<organism evidence="4 5">
    <name type="scientific">Chloebia gouldiae</name>
    <name type="common">Gouldian finch</name>
    <name type="synonym">Erythrura gouldiae</name>
    <dbReference type="NCBI Taxonomy" id="44316"/>
    <lineage>
        <taxon>Eukaryota</taxon>
        <taxon>Metazoa</taxon>
        <taxon>Chordata</taxon>
        <taxon>Craniata</taxon>
        <taxon>Vertebrata</taxon>
        <taxon>Euteleostomi</taxon>
        <taxon>Archelosauria</taxon>
        <taxon>Archosauria</taxon>
        <taxon>Dinosauria</taxon>
        <taxon>Saurischia</taxon>
        <taxon>Theropoda</taxon>
        <taxon>Coelurosauria</taxon>
        <taxon>Aves</taxon>
        <taxon>Neognathae</taxon>
        <taxon>Neoaves</taxon>
        <taxon>Telluraves</taxon>
        <taxon>Australaves</taxon>
        <taxon>Passeriformes</taxon>
        <taxon>Passeroidea</taxon>
        <taxon>Passeridae</taxon>
        <taxon>Chloebia</taxon>
    </lineage>
</organism>
<keyword evidence="2" id="KW-1133">Transmembrane helix</keyword>
<evidence type="ECO:0000256" key="1">
    <source>
        <dbReference type="ARBA" id="ARBA00022737"/>
    </source>
</evidence>
<protein>
    <recommendedName>
        <fullName evidence="3">Fibronectin type-III domain-containing protein</fullName>
    </recommendedName>
</protein>
<keyword evidence="1" id="KW-0677">Repeat</keyword>
<comment type="caution">
    <text evidence="4">The sequence shown here is derived from an EMBL/GenBank/DDBJ whole genome shotgun (WGS) entry which is preliminary data.</text>
</comment>
<evidence type="ECO:0000259" key="3">
    <source>
        <dbReference type="PROSITE" id="PS50853"/>
    </source>
</evidence>
<evidence type="ECO:0000313" key="5">
    <source>
        <dbReference type="Proteomes" id="UP000276834"/>
    </source>
</evidence>
<dbReference type="PANTHER" id="PTHR13817">
    <property type="entry name" value="TITIN"/>
    <property type="match status" value="1"/>
</dbReference>
<dbReference type="SUPFAM" id="SSF49265">
    <property type="entry name" value="Fibronectin type III"/>
    <property type="match status" value="2"/>
</dbReference>
<dbReference type="Pfam" id="PF00041">
    <property type="entry name" value="fn3"/>
    <property type="match status" value="1"/>
</dbReference>
<dbReference type="InterPro" id="IPR036116">
    <property type="entry name" value="FN3_sf"/>
</dbReference>
<gene>
    <name evidence="4" type="ORF">DV515_00009560</name>
</gene>
<feature type="transmembrane region" description="Helical" evidence="2">
    <location>
        <begin position="250"/>
        <end position="272"/>
    </location>
</feature>
<proteinExistence type="predicted"/>
<accession>A0A3L8SCA3</accession>
<keyword evidence="2" id="KW-0812">Transmembrane</keyword>
<dbReference type="OrthoDB" id="5982258at2759"/>
<dbReference type="FunFam" id="2.60.40.10:FF:000054">
    <property type="entry name" value="Contactin 1"/>
    <property type="match status" value="1"/>
</dbReference>
<feature type="domain" description="Fibronectin type-III" evidence="3">
    <location>
        <begin position="1"/>
        <end position="101"/>
    </location>
</feature>
<dbReference type="AlphaFoldDB" id="A0A3L8SCA3"/>
<dbReference type="CDD" id="cd00063">
    <property type="entry name" value="FN3"/>
    <property type="match status" value="3"/>
</dbReference>
<dbReference type="PROSITE" id="PS50853">
    <property type="entry name" value="FN3"/>
    <property type="match status" value="2"/>
</dbReference>
<feature type="domain" description="Fibronectin type-III" evidence="3">
    <location>
        <begin position="147"/>
        <end position="242"/>
    </location>
</feature>
<dbReference type="Gene3D" id="2.60.40.10">
    <property type="entry name" value="Immunoglobulins"/>
    <property type="match status" value="3"/>
</dbReference>
<dbReference type="EMBL" id="QUSF01000031">
    <property type="protein sequence ID" value="RLV99629.1"/>
    <property type="molecule type" value="Genomic_DNA"/>
</dbReference>
<dbReference type="InterPro" id="IPR050964">
    <property type="entry name" value="Striated_Muscle_Regulatory"/>
</dbReference>
<keyword evidence="2" id="KW-0472">Membrane</keyword>
<dbReference type="PANTHER" id="PTHR13817:SF166">
    <property type="entry name" value="NEURONAL IGCAM-RELATED"/>
    <property type="match status" value="1"/>
</dbReference>
<dbReference type="SMART" id="SM00060">
    <property type="entry name" value="FN3"/>
    <property type="match status" value="2"/>
</dbReference>
<name>A0A3L8SCA3_CHLGU</name>
<evidence type="ECO:0000256" key="2">
    <source>
        <dbReference type="SAM" id="Phobius"/>
    </source>
</evidence>
<dbReference type="InterPro" id="IPR003961">
    <property type="entry name" value="FN3_dom"/>
</dbReference>
<dbReference type="Proteomes" id="UP000276834">
    <property type="component" value="Unassembled WGS sequence"/>
</dbReference>
<reference evidence="4 5" key="1">
    <citation type="journal article" date="2018" name="Proc. R. Soc. B">
        <title>A non-coding region near Follistatin controls head colour polymorphism in the Gouldian finch.</title>
        <authorList>
            <person name="Toomey M.B."/>
            <person name="Marques C.I."/>
            <person name="Andrade P."/>
            <person name="Araujo P.M."/>
            <person name="Sabatino S."/>
            <person name="Gazda M.A."/>
            <person name="Afonso S."/>
            <person name="Lopes R.J."/>
            <person name="Corbo J.C."/>
            <person name="Carneiro M."/>
        </authorList>
    </citation>
    <scope>NUCLEOTIDE SEQUENCE [LARGE SCALE GENOMIC DNA]</scope>
    <source>
        <strain evidence="4">Red01</strain>
        <tissue evidence="4">Muscle</tissue>
    </source>
</reference>